<dbReference type="EMBL" id="CM004390">
    <property type="protein sequence ID" value="KAG8656005.1"/>
    <property type="molecule type" value="Genomic_DNA"/>
</dbReference>
<evidence type="ECO:0000313" key="2">
    <source>
        <dbReference type="Proteomes" id="UP000091857"/>
    </source>
</evidence>
<reference evidence="2" key="1">
    <citation type="journal article" date="2016" name="Nat. Biotechnol.">
        <title>Sequencing wild and cultivated cassava and related species reveals extensive interspecific hybridization and genetic diversity.</title>
        <authorList>
            <person name="Bredeson J.V."/>
            <person name="Lyons J.B."/>
            <person name="Prochnik S.E."/>
            <person name="Wu G.A."/>
            <person name="Ha C.M."/>
            <person name="Edsinger-Gonzales E."/>
            <person name="Grimwood J."/>
            <person name="Schmutz J."/>
            <person name="Rabbi I.Y."/>
            <person name="Egesi C."/>
            <person name="Nauluvula P."/>
            <person name="Lebot V."/>
            <person name="Ndunguru J."/>
            <person name="Mkamilo G."/>
            <person name="Bart R.S."/>
            <person name="Setter T.L."/>
            <person name="Gleadow R.M."/>
            <person name="Kulakow P."/>
            <person name="Ferguson M.E."/>
            <person name="Rounsley S."/>
            <person name="Rokhsar D.S."/>
        </authorList>
    </citation>
    <scope>NUCLEOTIDE SEQUENCE [LARGE SCALE GENOMIC DNA]</scope>
    <source>
        <strain evidence="2">cv. AM560-2</strain>
    </source>
</reference>
<name>A0ACB7HU18_MANES</name>
<comment type="caution">
    <text evidence="1">The sequence shown here is derived from an EMBL/GenBank/DDBJ whole genome shotgun (WGS) entry which is preliminary data.</text>
</comment>
<sequence>MPFAFMGCGVSKIDLKEAGQIYPIRSLRRRSSLNDSDSSSRKNRKSVSSVNSEGGGFMKRVIGSNEKERGVERDLEAGNDLAISRSKQPQGETMELKESPKEKTKSQNKDHDHDHDPNDDDDDHHPEDMRPSNADERSASILYSPGSPSFRVYCVTDMMIASYEDNDDDEEREESKTNKENNKGPEIPPAKRGRKGRGFRSAMNMGGPARGLRGVLQRGGSAGKNILSANSCRIQTSSPSNNESTAKLIAKAG</sequence>
<dbReference type="Proteomes" id="UP000091857">
    <property type="component" value="Chromosome 4"/>
</dbReference>
<proteinExistence type="predicted"/>
<evidence type="ECO:0000313" key="1">
    <source>
        <dbReference type="EMBL" id="KAG8656005.1"/>
    </source>
</evidence>
<protein>
    <submittedName>
        <fullName evidence="1">Uncharacterized protein</fullName>
    </submittedName>
</protein>
<organism evidence="1 2">
    <name type="scientific">Manihot esculenta</name>
    <name type="common">Cassava</name>
    <name type="synonym">Jatropha manihot</name>
    <dbReference type="NCBI Taxonomy" id="3983"/>
    <lineage>
        <taxon>Eukaryota</taxon>
        <taxon>Viridiplantae</taxon>
        <taxon>Streptophyta</taxon>
        <taxon>Embryophyta</taxon>
        <taxon>Tracheophyta</taxon>
        <taxon>Spermatophyta</taxon>
        <taxon>Magnoliopsida</taxon>
        <taxon>eudicotyledons</taxon>
        <taxon>Gunneridae</taxon>
        <taxon>Pentapetalae</taxon>
        <taxon>rosids</taxon>
        <taxon>fabids</taxon>
        <taxon>Malpighiales</taxon>
        <taxon>Euphorbiaceae</taxon>
        <taxon>Crotonoideae</taxon>
        <taxon>Manihoteae</taxon>
        <taxon>Manihot</taxon>
    </lineage>
</organism>
<gene>
    <name evidence="1" type="ORF">MANES_04G090200v8</name>
</gene>
<accession>A0ACB7HU18</accession>
<keyword evidence="2" id="KW-1185">Reference proteome</keyword>